<organism evidence="1 2">
    <name type="scientific">Pedobacter africanus</name>
    <dbReference type="NCBI Taxonomy" id="151894"/>
    <lineage>
        <taxon>Bacteria</taxon>
        <taxon>Pseudomonadati</taxon>
        <taxon>Bacteroidota</taxon>
        <taxon>Sphingobacteriia</taxon>
        <taxon>Sphingobacteriales</taxon>
        <taxon>Sphingobacteriaceae</taxon>
        <taxon>Pedobacter</taxon>
    </lineage>
</organism>
<reference evidence="1" key="1">
    <citation type="submission" date="2023-07" db="EMBL/GenBank/DDBJ databases">
        <title>Sorghum-associated microbial communities from plants grown in Nebraska, USA.</title>
        <authorList>
            <person name="Schachtman D."/>
        </authorList>
    </citation>
    <scope>NUCLEOTIDE SEQUENCE</scope>
    <source>
        <strain evidence="1">2697</strain>
    </source>
</reference>
<comment type="caution">
    <text evidence="1">The sequence shown here is derived from an EMBL/GenBank/DDBJ whole genome shotgun (WGS) entry which is preliminary data.</text>
</comment>
<evidence type="ECO:0000313" key="2">
    <source>
        <dbReference type="Proteomes" id="UP001246858"/>
    </source>
</evidence>
<gene>
    <name evidence="1" type="ORF">J2X78_004495</name>
</gene>
<keyword evidence="2" id="KW-1185">Reference proteome</keyword>
<evidence type="ECO:0000313" key="1">
    <source>
        <dbReference type="EMBL" id="MDR6785903.1"/>
    </source>
</evidence>
<sequence>MKTLANTSPFLLLLIPVFIMMLLTFAAGSNQDQNEEFAAKKPAKASFIKIASPFSR</sequence>
<protein>
    <submittedName>
        <fullName evidence="1">Uncharacterized protein</fullName>
    </submittedName>
</protein>
<dbReference type="Proteomes" id="UP001246858">
    <property type="component" value="Unassembled WGS sequence"/>
</dbReference>
<proteinExistence type="predicted"/>
<name>A0ACC6L3E5_9SPHI</name>
<accession>A0ACC6L3E5</accession>
<dbReference type="EMBL" id="JAVDTF010000005">
    <property type="protein sequence ID" value="MDR6785903.1"/>
    <property type="molecule type" value="Genomic_DNA"/>
</dbReference>